<dbReference type="EMBL" id="CM042055">
    <property type="protein sequence ID" value="KAI3702177.1"/>
    <property type="molecule type" value="Genomic_DNA"/>
</dbReference>
<protein>
    <submittedName>
        <fullName evidence="1">Uncharacterized protein</fullName>
    </submittedName>
</protein>
<sequence length="92" mass="10151">MHKNLCEPKCFQRTSCGVATDEVLPEKCSATWEEDGVVGDGIGNQEMPFRLRGFGKMCTIARVISSPPGSRNLLEAHVSKSSRILLEAHDYI</sequence>
<reference evidence="2" key="1">
    <citation type="journal article" date="2022" name="Mol. Ecol. Resour.">
        <title>The genomes of chicory, endive, great burdock and yacon provide insights into Asteraceae palaeo-polyploidization history and plant inulin production.</title>
        <authorList>
            <person name="Fan W."/>
            <person name="Wang S."/>
            <person name="Wang H."/>
            <person name="Wang A."/>
            <person name="Jiang F."/>
            <person name="Liu H."/>
            <person name="Zhao H."/>
            <person name="Xu D."/>
            <person name="Zhang Y."/>
        </authorList>
    </citation>
    <scope>NUCLEOTIDE SEQUENCE [LARGE SCALE GENOMIC DNA]</scope>
    <source>
        <strain evidence="2">cv. Niubang</strain>
    </source>
</reference>
<dbReference type="Proteomes" id="UP001055879">
    <property type="component" value="Linkage Group LG09"/>
</dbReference>
<evidence type="ECO:0000313" key="2">
    <source>
        <dbReference type="Proteomes" id="UP001055879"/>
    </source>
</evidence>
<name>A0ACB8ZX92_ARCLA</name>
<comment type="caution">
    <text evidence="1">The sequence shown here is derived from an EMBL/GenBank/DDBJ whole genome shotgun (WGS) entry which is preliminary data.</text>
</comment>
<accession>A0ACB8ZX92</accession>
<proteinExistence type="predicted"/>
<gene>
    <name evidence="1" type="ORF">L6452_27903</name>
</gene>
<keyword evidence="2" id="KW-1185">Reference proteome</keyword>
<organism evidence="1 2">
    <name type="scientific">Arctium lappa</name>
    <name type="common">Greater burdock</name>
    <name type="synonym">Lappa major</name>
    <dbReference type="NCBI Taxonomy" id="4217"/>
    <lineage>
        <taxon>Eukaryota</taxon>
        <taxon>Viridiplantae</taxon>
        <taxon>Streptophyta</taxon>
        <taxon>Embryophyta</taxon>
        <taxon>Tracheophyta</taxon>
        <taxon>Spermatophyta</taxon>
        <taxon>Magnoliopsida</taxon>
        <taxon>eudicotyledons</taxon>
        <taxon>Gunneridae</taxon>
        <taxon>Pentapetalae</taxon>
        <taxon>asterids</taxon>
        <taxon>campanulids</taxon>
        <taxon>Asterales</taxon>
        <taxon>Asteraceae</taxon>
        <taxon>Carduoideae</taxon>
        <taxon>Cardueae</taxon>
        <taxon>Arctiinae</taxon>
        <taxon>Arctium</taxon>
    </lineage>
</organism>
<reference evidence="1 2" key="2">
    <citation type="journal article" date="2022" name="Mol. Ecol. Resour.">
        <title>The genomes of chicory, endive, great burdock and yacon provide insights into Asteraceae paleo-polyploidization history and plant inulin production.</title>
        <authorList>
            <person name="Fan W."/>
            <person name="Wang S."/>
            <person name="Wang H."/>
            <person name="Wang A."/>
            <person name="Jiang F."/>
            <person name="Liu H."/>
            <person name="Zhao H."/>
            <person name="Xu D."/>
            <person name="Zhang Y."/>
        </authorList>
    </citation>
    <scope>NUCLEOTIDE SEQUENCE [LARGE SCALE GENOMIC DNA]</scope>
    <source>
        <strain evidence="2">cv. Niubang</strain>
    </source>
</reference>
<evidence type="ECO:0000313" key="1">
    <source>
        <dbReference type="EMBL" id="KAI3702177.1"/>
    </source>
</evidence>